<reference evidence="3" key="1">
    <citation type="submission" date="2022-11" db="UniProtKB">
        <authorList>
            <consortium name="WormBaseParasite"/>
        </authorList>
    </citation>
    <scope>IDENTIFICATION</scope>
</reference>
<name>A0A914C242_9BILA</name>
<dbReference type="PANTHER" id="PTHR10582:SF28">
    <property type="entry name" value="NANCHUNG, ISOFORM B"/>
    <property type="match status" value="1"/>
</dbReference>
<keyword evidence="2" id="KW-1185">Reference proteome</keyword>
<evidence type="ECO:0000313" key="3">
    <source>
        <dbReference type="WBParaSite" id="ACRNAN_Path_1502.g5854.t1"/>
    </source>
</evidence>
<dbReference type="GO" id="GO:0005886">
    <property type="term" value="C:plasma membrane"/>
    <property type="evidence" value="ECO:0007669"/>
    <property type="project" value="TreeGrafter"/>
</dbReference>
<organism evidence="2 3">
    <name type="scientific">Acrobeloides nanus</name>
    <dbReference type="NCBI Taxonomy" id="290746"/>
    <lineage>
        <taxon>Eukaryota</taxon>
        <taxon>Metazoa</taxon>
        <taxon>Ecdysozoa</taxon>
        <taxon>Nematoda</taxon>
        <taxon>Chromadorea</taxon>
        <taxon>Rhabditida</taxon>
        <taxon>Tylenchina</taxon>
        <taxon>Cephalobomorpha</taxon>
        <taxon>Cephaloboidea</taxon>
        <taxon>Cephalobidae</taxon>
        <taxon>Acrobeloides</taxon>
    </lineage>
</organism>
<evidence type="ECO:0000313" key="2">
    <source>
        <dbReference type="Proteomes" id="UP000887540"/>
    </source>
</evidence>
<sequence>MLIAMMTNTYTDISANSLEWLRQWSAIIMMMEQSFDSQTRLKYQQAYSIPMEDRKRIALLLKLRVPDDEMEIQKKKLQQSRNTFLDEKRRNFRGIGTIKYFRKRYEWEG</sequence>
<dbReference type="InterPro" id="IPR024862">
    <property type="entry name" value="TRPV"/>
</dbReference>
<accession>A0A914C242</accession>
<protein>
    <submittedName>
        <fullName evidence="3">Uncharacterized protein</fullName>
    </submittedName>
</protein>
<dbReference type="AlphaFoldDB" id="A0A914C242"/>
<dbReference type="PANTHER" id="PTHR10582">
    <property type="entry name" value="TRANSIENT RECEPTOR POTENTIAL ION CHANNEL PROTEIN"/>
    <property type="match status" value="1"/>
</dbReference>
<evidence type="ECO:0000256" key="1">
    <source>
        <dbReference type="ARBA" id="ARBA00022737"/>
    </source>
</evidence>
<dbReference type="GO" id="GO:0005262">
    <property type="term" value="F:calcium channel activity"/>
    <property type="evidence" value="ECO:0007669"/>
    <property type="project" value="TreeGrafter"/>
</dbReference>
<keyword evidence="1" id="KW-0677">Repeat</keyword>
<dbReference type="WBParaSite" id="ACRNAN_Path_1502.g5854.t1">
    <property type="protein sequence ID" value="ACRNAN_Path_1502.g5854.t1"/>
    <property type="gene ID" value="ACRNAN_Path_1502.g5854"/>
</dbReference>
<proteinExistence type="predicted"/>
<dbReference type="GO" id="GO:0098703">
    <property type="term" value="P:calcium ion import across plasma membrane"/>
    <property type="evidence" value="ECO:0007669"/>
    <property type="project" value="TreeGrafter"/>
</dbReference>
<dbReference type="Proteomes" id="UP000887540">
    <property type="component" value="Unplaced"/>
</dbReference>